<evidence type="ECO:0000313" key="1">
    <source>
        <dbReference type="EMBL" id="KAJ9048094.1"/>
    </source>
</evidence>
<protein>
    <submittedName>
        <fullName evidence="1">Uncharacterized protein</fullName>
    </submittedName>
</protein>
<sequence length="372" mass="40688">MSYKAILSRLSVNRAAASSARDIFGEGLSKSHIQTRQLALSSINLDFTPRNNIYSETQALKPKEKAPIDREYIFGYASLLPLLKMYRRKVYKLYVLESALPKDVPQEGYSSPVEAFLNKKIRKKASKIASDSRREEILALARERKIDIVPTTRLRLDQLSEGSPHQGVVARVGTLRLPLAKSLGKLEQQMHTYDIILSNDNTISCTNTDKSKMPLWVVLDRIMDPHNLGAIIRTAHFLGADGVMITRDESAGPTPTVSKTSAGALEILQVCQVGGLVSFLSKSKENGWRILGTGFTQDSLPISELHSQSPQPTLVVLGNEGSGMSPAALEVCHHILHIPGHKSQSAAVEVGSLNVSVAAGIVINSLMNPLRH</sequence>
<dbReference type="EMBL" id="QTSX02007593">
    <property type="protein sequence ID" value="KAJ9048094.1"/>
    <property type="molecule type" value="Genomic_DNA"/>
</dbReference>
<evidence type="ECO:0000313" key="2">
    <source>
        <dbReference type="Proteomes" id="UP001165960"/>
    </source>
</evidence>
<organism evidence="1 2">
    <name type="scientific">Entomophthora muscae</name>
    <dbReference type="NCBI Taxonomy" id="34485"/>
    <lineage>
        <taxon>Eukaryota</taxon>
        <taxon>Fungi</taxon>
        <taxon>Fungi incertae sedis</taxon>
        <taxon>Zoopagomycota</taxon>
        <taxon>Entomophthoromycotina</taxon>
        <taxon>Entomophthoromycetes</taxon>
        <taxon>Entomophthorales</taxon>
        <taxon>Entomophthoraceae</taxon>
        <taxon>Entomophthora</taxon>
    </lineage>
</organism>
<dbReference type="Proteomes" id="UP001165960">
    <property type="component" value="Unassembled WGS sequence"/>
</dbReference>
<keyword evidence="2" id="KW-1185">Reference proteome</keyword>
<gene>
    <name evidence="1" type="ORF">DSO57_1038483</name>
</gene>
<comment type="caution">
    <text evidence="1">The sequence shown here is derived from an EMBL/GenBank/DDBJ whole genome shotgun (WGS) entry which is preliminary data.</text>
</comment>
<accession>A0ACC2RDH4</accession>
<name>A0ACC2RDH4_9FUNG</name>
<reference evidence="1" key="1">
    <citation type="submission" date="2022-04" db="EMBL/GenBank/DDBJ databases">
        <title>Genome of the entomopathogenic fungus Entomophthora muscae.</title>
        <authorList>
            <person name="Elya C."/>
            <person name="Lovett B.R."/>
            <person name="Lee E."/>
            <person name="Macias A.M."/>
            <person name="Hajek A.E."/>
            <person name="De Bivort B.L."/>
            <person name="Kasson M.T."/>
            <person name="De Fine Licht H.H."/>
            <person name="Stajich J.E."/>
        </authorList>
    </citation>
    <scope>NUCLEOTIDE SEQUENCE</scope>
    <source>
        <strain evidence="1">Berkeley</strain>
    </source>
</reference>
<proteinExistence type="predicted"/>